<dbReference type="InterPro" id="IPR036465">
    <property type="entry name" value="vWFA_dom_sf"/>
</dbReference>
<protein>
    <submittedName>
        <fullName evidence="3">Substrate-binding domain-containing protein</fullName>
    </submittedName>
</protein>
<dbReference type="SMART" id="SM00327">
    <property type="entry name" value="VWA"/>
    <property type="match status" value="1"/>
</dbReference>
<name>A0A931CHG3_9ACTN</name>
<dbReference type="PROSITE" id="PS50234">
    <property type="entry name" value="VWFA"/>
    <property type="match status" value="1"/>
</dbReference>
<dbReference type="Pfam" id="PF00092">
    <property type="entry name" value="VWA"/>
    <property type="match status" value="1"/>
</dbReference>
<comment type="caution">
    <text evidence="3">The sequence shown here is derived from an EMBL/GenBank/DDBJ whole genome shotgun (WGS) entry which is preliminary data.</text>
</comment>
<gene>
    <name evidence="3" type="ORF">I4J89_40035</name>
</gene>
<dbReference type="SUPFAM" id="SSF53300">
    <property type="entry name" value="vWA-like"/>
    <property type="match status" value="1"/>
</dbReference>
<proteinExistence type="predicted"/>
<organism evidence="3 4">
    <name type="scientific">Actinoplanes aureus</name>
    <dbReference type="NCBI Taxonomy" id="2792083"/>
    <lineage>
        <taxon>Bacteria</taxon>
        <taxon>Bacillati</taxon>
        <taxon>Actinomycetota</taxon>
        <taxon>Actinomycetes</taxon>
        <taxon>Micromonosporales</taxon>
        <taxon>Micromonosporaceae</taxon>
        <taxon>Actinoplanes</taxon>
    </lineage>
</organism>
<dbReference type="Pfam" id="PF13531">
    <property type="entry name" value="SBP_bac_11"/>
    <property type="match status" value="1"/>
</dbReference>
<evidence type="ECO:0000313" key="3">
    <source>
        <dbReference type="EMBL" id="MBG0567652.1"/>
    </source>
</evidence>
<dbReference type="InterPro" id="IPR002035">
    <property type="entry name" value="VWF_A"/>
</dbReference>
<feature type="region of interest" description="Disordered" evidence="1">
    <location>
        <begin position="325"/>
        <end position="344"/>
    </location>
</feature>
<feature type="domain" description="VWFA" evidence="2">
    <location>
        <begin position="368"/>
        <end position="562"/>
    </location>
</feature>
<sequence length="570" mass="59036">MAIVVVISGAWLTYQRFADSGCTGSVRLSVAAAPEIAPAVKQVADKWSQDGAEVGGTCVFVDVADQSAATVAGAVSREHSVILAGLGQAPESVKVPDVWLPDSSTWLLRLKNEASGFAPSKVVSVAQSPLVVAMPEPIAQKVGWEGKKLSWKTLLAQFNSDTPLKVGIVDPARDASGLMSLLAISQSATGLDPTGAKRVESLRTLAERDAKVRAELLESFPRAATEDELASGLSAAPLSEEAVVSYNAQQPTVRLSALYVDPSPPALDYPYMIMPQVVDQQKAAAADGLLAQLTGGGAKNALGSAGLRAPDGTYGSTFKAPVGAPAASPAITPSAGKPATGGTAASGVTGADLSGVVGSWIATTLPGRALAVFDVSGSMNEPVPTAGGASRAEVTKQAARAGLSLFGDDWQVGVWRFSTNLDGNKPYKQLEPIQPLTNARDRLSRSIDKLNPVKDGGTGLYNTVLASYLQVKKGYQGGRINSVILFTDGEDSSPPGGLSLEQLKVELKKAYDPTKKIRLVLIGIGTEVNKDELKAIEGAVEGSGAFFAEDPTDITKIFAQAIGQRSGSGK</sequence>
<dbReference type="Gene3D" id="3.40.50.410">
    <property type="entry name" value="von Willebrand factor, type A domain"/>
    <property type="match status" value="1"/>
</dbReference>
<reference evidence="3" key="1">
    <citation type="submission" date="2020-11" db="EMBL/GenBank/DDBJ databases">
        <title>Isolation and identification of active actinomycetes.</title>
        <authorList>
            <person name="Sun X."/>
        </authorList>
    </citation>
    <scope>NUCLEOTIDE SEQUENCE</scope>
    <source>
        <strain evidence="3">NEAU-A11</strain>
    </source>
</reference>
<evidence type="ECO:0000313" key="4">
    <source>
        <dbReference type="Proteomes" id="UP000598146"/>
    </source>
</evidence>
<dbReference type="RefSeq" id="WP_196419428.1">
    <property type="nucleotide sequence ID" value="NZ_JADQTO010000029.1"/>
</dbReference>
<evidence type="ECO:0000256" key="1">
    <source>
        <dbReference type="SAM" id="MobiDB-lite"/>
    </source>
</evidence>
<dbReference type="AlphaFoldDB" id="A0A931CHG3"/>
<keyword evidence="4" id="KW-1185">Reference proteome</keyword>
<dbReference type="EMBL" id="JADQTO010000029">
    <property type="protein sequence ID" value="MBG0567652.1"/>
    <property type="molecule type" value="Genomic_DNA"/>
</dbReference>
<dbReference type="Proteomes" id="UP000598146">
    <property type="component" value="Unassembled WGS sequence"/>
</dbReference>
<accession>A0A931CHG3</accession>
<evidence type="ECO:0000259" key="2">
    <source>
        <dbReference type="PROSITE" id="PS50234"/>
    </source>
</evidence>